<dbReference type="AlphaFoldDB" id="A0A1G7P2I2"/>
<accession>A0A1G7P2I2</accession>
<evidence type="ECO:0000313" key="2">
    <source>
        <dbReference type="Proteomes" id="UP000199708"/>
    </source>
</evidence>
<protein>
    <submittedName>
        <fullName evidence="1">Uncharacterized protein</fullName>
    </submittedName>
</protein>
<name>A0A1G7P2I2_9LACT</name>
<evidence type="ECO:0000313" key="1">
    <source>
        <dbReference type="EMBL" id="SDF80518.1"/>
    </source>
</evidence>
<gene>
    <name evidence="1" type="ORF">SAMN05421791_101101</name>
</gene>
<dbReference type="Proteomes" id="UP000199708">
    <property type="component" value="Unassembled WGS sequence"/>
</dbReference>
<sequence length="238" mass="27607">MGFFEIIILGFIINYLASKFNKKKDKDNSLGSIKNKVIEGFEQMETMVDQGKYPNLTKYFATDLESDTDEPDNIESVHDQPAQWIVDPTIINRLQNKYRHELQALPKNLKNQINRLIEEGPQAVKDKAIQLSAYHPNREKLLEIANYFEYLVNEEQEDPSKGDLIAKSSTVTEDFNDFSDMEYEMEPFIIEGEEIAEFSQPLQVERLKTAEDSNIHSNQLKEAIIWSEILARPKSMRK</sequence>
<organism evidence="1 2">
    <name type="scientific">Facklamia miroungae</name>
    <dbReference type="NCBI Taxonomy" id="120956"/>
    <lineage>
        <taxon>Bacteria</taxon>
        <taxon>Bacillati</taxon>
        <taxon>Bacillota</taxon>
        <taxon>Bacilli</taxon>
        <taxon>Lactobacillales</taxon>
        <taxon>Aerococcaceae</taxon>
        <taxon>Facklamia</taxon>
    </lineage>
</organism>
<dbReference type="RefSeq" id="WP_090288808.1">
    <property type="nucleotide sequence ID" value="NZ_FNCK01000001.1"/>
</dbReference>
<dbReference type="STRING" id="120956.SAMN05421791_101101"/>
<keyword evidence="2" id="KW-1185">Reference proteome</keyword>
<dbReference type="EMBL" id="FNCK01000001">
    <property type="protein sequence ID" value="SDF80518.1"/>
    <property type="molecule type" value="Genomic_DNA"/>
</dbReference>
<reference evidence="1 2" key="1">
    <citation type="submission" date="2016-10" db="EMBL/GenBank/DDBJ databases">
        <authorList>
            <person name="de Groot N.N."/>
        </authorList>
    </citation>
    <scope>NUCLEOTIDE SEQUENCE [LARGE SCALE GENOMIC DNA]</scope>
    <source>
        <strain evidence="1 2">ATCC BAA-466</strain>
    </source>
</reference>
<proteinExistence type="predicted"/>